<evidence type="ECO:0000256" key="3">
    <source>
        <dbReference type="ARBA" id="ARBA00005784"/>
    </source>
</evidence>
<evidence type="ECO:0000313" key="7">
    <source>
        <dbReference type="EMBL" id="VFU58710.1"/>
    </source>
</evidence>
<proteinExistence type="inferred from homology"/>
<keyword evidence="6" id="KW-0378">Hydrolase</keyword>
<protein>
    <recommendedName>
        <fullName evidence="6">Pectin acetylesterase</fullName>
        <ecNumber evidence="6">3.1.1.-</ecNumber>
    </recommendedName>
</protein>
<keyword evidence="4 6" id="KW-0134">Cell wall</keyword>
<sequence length="422" mass="47508">MTTTTTLYSWWGFMYGLMTGSLIWKCGSCFEFEHSQPLPLQDWNNNVTFKAAAAFAPPLMVGLTLVNAAASKGAVCLDGSLPGYHIHRGYGSGANSWLIQLEVSSKTQKSRALLSCLVLQDSSLLLSFFLKQGGGWCNSITKCVFSKKTRHGSSHYMEKQIPFEGILSNKAEENPDFYNWNRVKVRYCDGGSFSGDSQNEAAKLYFRGQRIWSAVMEDLMSKGMRYANQALLSGCSAGGLASILHCDEFRHLFPRTARVKCLSDAGLFLDVLDISGWRTLRYMFAGVVRLQGMQKNLPRGCAKRFNPIMCFFPQRLIASVRTPLFLVNTAYDTWQIQVSLAPASADHHGYWNGCRKNYARCTESQISFLQGFRNQMLYAVKGFSRLKKNGLFINSCFAHCQTERQDTWFSPGDSRVCWQLVF</sequence>
<dbReference type="EMBL" id="CAADRP010001996">
    <property type="protein sequence ID" value="VFU58710.1"/>
    <property type="molecule type" value="Genomic_DNA"/>
</dbReference>
<evidence type="ECO:0000256" key="6">
    <source>
        <dbReference type="RuleBase" id="RU363114"/>
    </source>
</evidence>
<dbReference type="AlphaFoldDB" id="A0A6N2NC33"/>
<accession>A0A6N2NC33</accession>
<dbReference type="PANTHER" id="PTHR21562">
    <property type="entry name" value="NOTUM-RELATED"/>
    <property type="match status" value="1"/>
</dbReference>
<dbReference type="InterPro" id="IPR004963">
    <property type="entry name" value="PAE/NOTUM"/>
</dbReference>
<evidence type="ECO:0000256" key="5">
    <source>
        <dbReference type="ARBA" id="ARBA00023316"/>
    </source>
</evidence>
<keyword evidence="5 6" id="KW-0961">Cell wall biogenesis/degradation</keyword>
<evidence type="ECO:0000256" key="1">
    <source>
        <dbReference type="ARBA" id="ARBA00003534"/>
    </source>
</evidence>
<organism evidence="7">
    <name type="scientific">Salix viminalis</name>
    <name type="common">Common osier</name>
    <name type="synonym">Basket willow</name>
    <dbReference type="NCBI Taxonomy" id="40686"/>
    <lineage>
        <taxon>Eukaryota</taxon>
        <taxon>Viridiplantae</taxon>
        <taxon>Streptophyta</taxon>
        <taxon>Embryophyta</taxon>
        <taxon>Tracheophyta</taxon>
        <taxon>Spermatophyta</taxon>
        <taxon>Magnoliopsida</taxon>
        <taxon>eudicotyledons</taxon>
        <taxon>Gunneridae</taxon>
        <taxon>Pentapetalae</taxon>
        <taxon>rosids</taxon>
        <taxon>fabids</taxon>
        <taxon>Malpighiales</taxon>
        <taxon>Salicaceae</taxon>
        <taxon>Saliceae</taxon>
        <taxon>Salix</taxon>
    </lineage>
</organism>
<dbReference type="EC" id="3.1.1.-" evidence="6"/>
<comment type="function">
    <text evidence="1 6">Hydrolyzes acetyl esters in homogalacturonan regions of pectin. In type I primary cell wall, galacturonic acid residues of pectin can be acetylated at the O-2 and O-3 positions. Decreasing the degree of acetylation of pectin gels in vitro alters their physical properties.</text>
</comment>
<gene>
    <name evidence="7" type="ORF">SVIM_LOCUS429612</name>
</gene>
<reference evidence="7" key="1">
    <citation type="submission" date="2019-03" db="EMBL/GenBank/DDBJ databases">
        <authorList>
            <person name="Mank J."/>
            <person name="Almeida P."/>
        </authorList>
    </citation>
    <scope>NUCLEOTIDE SEQUENCE</scope>
    <source>
        <strain evidence="7">78183</strain>
    </source>
</reference>
<keyword evidence="6" id="KW-0964">Secreted</keyword>
<evidence type="ECO:0000256" key="4">
    <source>
        <dbReference type="ARBA" id="ARBA00022512"/>
    </source>
</evidence>
<dbReference type="GO" id="GO:0071555">
    <property type="term" value="P:cell wall organization"/>
    <property type="evidence" value="ECO:0007669"/>
    <property type="project" value="UniProtKB-KW"/>
</dbReference>
<dbReference type="PANTHER" id="PTHR21562:SF47">
    <property type="entry name" value="PECTIN ACETYLESTERASE"/>
    <property type="match status" value="1"/>
</dbReference>
<dbReference type="GO" id="GO:0052793">
    <property type="term" value="F:pectin acetylesterase activity"/>
    <property type="evidence" value="ECO:0007669"/>
    <property type="project" value="TreeGrafter"/>
</dbReference>
<name>A0A6N2NC33_SALVM</name>
<dbReference type="GO" id="GO:0009505">
    <property type="term" value="C:plant-type cell wall"/>
    <property type="evidence" value="ECO:0007669"/>
    <property type="project" value="TreeGrafter"/>
</dbReference>
<dbReference type="Pfam" id="PF03283">
    <property type="entry name" value="PAE"/>
    <property type="match status" value="2"/>
</dbReference>
<evidence type="ECO:0000256" key="2">
    <source>
        <dbReference type="ARBA" id="ARBA00004191"/>
    </source>
</evidence>
<comment type="similarity">
    <text evidence="3 6">Belongs to the pectinacetylesterase family.</text>
</comment>
<comment type="subcellular location">
    <subcellularLocation>
        <location evidence="2 6">Secreted</location>
        <location evidence="2 6">Cell wall</location>
    </subcellularLocation>
</comment>